<keyword evidence="2" id="KW-0378">Hydrolase</keyword>
<organism evidence="2 3">
    <name type="scientific">Dissophora globulifera</name>
    <dbReference type="NCBI Taxonomy" id="979702"/>
    <lineage>
        <taxon>Eukaryota</taxon>
        <taxon>Fungi</taxon>
        <taxon>Fungi incertae sedis</taxon>
        <taxon>Mucoromycota</taxon>
        <taxon>Mortierellomycotina</taxon>
        <taxon>Mortierellomycetes</taxon>
        <taxon>Mortierellales</taxon>
        <taxon>Mortierellaceae</taxon>
        <taxon>Dissophora</taxon>
    </lineage>
</organism>
<dbReference type="SUPFAM" id="SSF53098">
    <property type="entry name" value="Ribonuclease H-like"/>
    <property type="match status" value="1"/>
</dbReference>
<protein>
    <submittedName>
        <fullName evidence="2">Exonuclease mut-7</fullName>
    </submittedName>
</protein>
<keyword evidence="3" id="KW-1185">Reference proteome</keyword>
<evidence type="ECO:0000256" key="1">
    <source>
        <dbReference type="SAM" id="MobiDB-lite"/>
    </source>
</evidence>
<dbReference type="GO" id="GO:0003676">
    <property type="term" value="F:nucleic acid binding"/>
    <property type="evidence" value="ECO:0007669"/>
    <property type="project" value="InterPro"/>
</dbReference>
<comment type="caution">
    <text evidence="2">The sequence shown here is derived from an EMBL/GenBank/DDBJ whole genome shotgun (WGS) entry which is preliminary data.</text>
</comment>
<gene>
    <name evidence="2" type="primary">EXD3_2</name>
    <name evidence="2" type="ORF">BGZ99_005460</name>
</gene>
<feature type="region of interest" description="Disordered" evidence="1">
    <location>
        <begin position="445"/>
        <end position="466"/>
    </location>
</feature>
<accession>A0A9P6UTN2</accession>
<dbReference type="PANTHER" id="PTHR47765:SF2">
    <property type="entry name" value="EXONUCLEASE MUT-7 HOMOLOG"/>
    <property type="match status" value="1"/>
</dbReference>
<keyword evidence="2" id="KW-0540">Nuclease</keyword>
<dbReference type="EMBL" id="JAAAIP010000353">
    <property type="protein sequence ID" value="KAG0318793.1"/>
    <property type="molecule type" value="Genomic_DNA"/>
</dbReference>
<name>A0A9P6UTN2_9FUNG</name>
<evidence type="ECO:0000313" key="2">
    <source>
        <dbReference type="EMBL" id="KAG0318793.1"/>
    </source>
</evidence>
<dbReference type="Proteomes" id="UP000738325">
    <property type="component" value="Unassembled WGS sequence"/>
</dbReference>
<dbReference type="InterPro" id="IPR036397">
    <property type="entry name" value="RNaseH_sf"/>
</dbReference>
<evidence type="ECO:0000313" key="3">
    <source>
        <dbReference type="Proteomes" id="UP000738325"/>
    </source>
</evidence>
<dbReference type="InterPro" id="IPR052408">
    <property type="entry name" value="Exonuclease_MUT-7-like"/>
</dbReference>
<proteinExistence type="predicted"/>
<sequence length="751" mass="84816">MTLAKLIHRSSAMVHAISKAKTTWLSITRARHLEQSVVSHHLSNCQDPAMFIINALEAVGSASKTGDFDRKLELTASKALVSALKDHIYDREVCHIPNPFVSKNNSCYRSPQASLPCPLTHKDYSGDEGDSVKMRLSSNTDLIRWDHEDIHDVSNISSGERPDKAKNSWAEYTISPYNGDDSVQSLSSTNRMSNLLDTLADELSALGSLEPLMPTKVVVSSTVIANDTMPNISDGHIDAIATTPSDFDVSSSEQQAFAIQERHREMLINDTQRHRNSPAEITANLLLQFDASSREAQVALPATALFTQLSTVVALLQSSLDWERSCTVREHHNQRQRRNDGPLGLHCYWKFLPSVIDIVRDDVTVQKMAVQYCLDMAMGDHSMYGHAAAYLSGKFGQEAFYEWCLQEAHTLTTQDWDESRDDESENKAFEDEGADVDIMARYRNRNRNTEPVPLPGPNDALSGQRQRMPSSLYPADFGLTSSPTPWTAPNQVSSEQFRSQQSWKLHYPNYHLQPSTSVIFIDQKEQLDQLRRSLSRSRVVGMDSQWVLDRPASSSQKKCRRSRYFGTTAGRIALLQLACDTDNCVYLIDTLAFLPDSTAMLPKLLGEFFVDPLVLKLVFDGRRDRQYLDTTFPLLNHRRYRLKNFIDLRAIWYKFENKSHGGRDHFSSTTYFAPTAWSTRPQHADLVNRGAGIHQDGSNTLWRHCFAISHACKAVCGKQLDTSQQYSDWDRRPLDKAQLECAATYDNPVIK</sequence>
<dbReference type="InterPro" id="IPR012337">
    <property type="entry name" value="RNaseH-like_sf"/>
</dbReference>
<keyword evidence="2" id="KW-0269">Exonuclease</keyword>
<dbReference type="PANTHER" id="PTHR47765">
    <property type="entry name" value="3'-5' EXONUCLEASE DOMAIN-CONTAINING PROTEIN"/>
    <property type="match status" value="1"/>
</dbReference>
<dbReference type="OrthoDB" id="5376140at2759"/>
<dbReference type="Gene3D" id="3.30.420.10">
    <property type="entry name" value="Ribonuclease H-like superfamily/Ribonuclease H"/>
    <property type="match status" value="1"/>
</dbReference>
<dbReference type="AlphaFoldDB" id="A0A9P6UTN2"/>
<reference evidence="2" key="1">
    <citation type="journal article" date="2020" name="Fungal Divers.">
        <title>Resolving the Mortierellaceae phylogeny through synthesis of multi-gene phylogenetics and phylogenomics.</title>
        <authorList>
            <person name="Vandepol N."/>
            <person name="Liber J."/>
            <person name="Desiro A."/>
            <person name="Na H."/>
            <person name="Kennedy M."/>
            <person name="Barry K."/>
            <person name="Grigoriev I.V."/>
            <person name="Miller A.N."/>
            <person name="O'Donnell K."/>
            <person name="Stajich J.E."/>
            <person name="Bonito G."/>
        </authorList>
    </citation>
    <scope>NUCLEOTIDE SEQUENCE</scope>
    <source>
        <strain evidence="2">REB-010B</strain>
    </source>
</reference>
<dbReference type="GO" id="GO:0004527">
    <property type="term" value="F:exonuclease activity"/>
    <property type="evidence" value="ECO:0007669"/>
    <property type="project" value="UniProtKB-KW"/>
</dbReference>